<comment type="caution">
    <text evidence="1">The sequence shown here is derived from an EMBL/GenBank/DDBJ whole genome shotgun (WGS) entry which is preliminary data.</text>
</comment>
<gene>
    <name evidence="1" type="ORF">J2X78_004755</name>
</gene>
<name>A0ACC6L3S7_9SPHI</name>
<sequence>MKLFRKNLLEKLKTKNKGNIKLTKAIDELISTIEMKTWKTKEDIGLKKILRKGILTSELEFERASIIDRKLRLLVKEHPELAEEHSRLLDILYAYETEHWVNRKITHEKITENDIAEQIAEYENKFYKQRKDVIKTKLKEKGLTQKQLGMLLGHSSETYISELVSGVTPFTLNDLILINKLFGIPMDQLIPTTLNVQTIFKVRAVIAKLNNPKIHLEMRDLIPV</sequence>
<protein>
    <submittedName>
        <fullName evidence="1">Transcriptional regulator with XRE-family HTH domain</fullName>
    </submittedName>
</protein>
<evidence type="ECO:0000313" key="1">
    <source>
        <dbReference type="EMBL" id="MDR6786162.1"/>
    </source>
</evidence>
<proteinExistence type="predicted"/>
<organism evidence="1 2">
    <name type="scientific">Pedobacter africanus</name>
    <dbReference type="NCBI Taxonomy" id="151894"/>
    <lineage>
        <taxon>Bacteria</taxon>
        <taxon>Pseudomonadati</taxon>
        <taxon>Bacteroidota</taxon>
        <taxon>Sphingobacteriia</taxon>
        <taxon>Sphingobacteriales</taxon>
        <taxon>Sphingobacteriaceae</taxon>
        <taxon>Pedobacter</taxon>
    </lineage>
</organism>
<dbReference type="EMBL" id="JAVDTF010000006">
    <property type="protein sequence ID" value="MDR6786162.1"/>
    <property type="molecule type" value="Genomic_DNA"/>
</dbReference>
<accession>A0ACC6L3S7</accession>
<keyword evidence="2" id="KW-1185">Reference proteome</keyword>
<evidence type="ECO:0000313" key="2">
    <source>
        <dbReference type="Proteomes" id="UP001246858"/>
    </source>
</evidence>
<dbReference type="Proteomes" id="UP001246858">
    <property type="component" value="Unassembled WGS sequence"/>
</dbReference>
<reference evidence="1" key="1">
    <citation type="submission" date="2023-07" db="EMBL/GenBank/DDBJ databases">
        <title>Sorghum-associated microbial communities from plants grown in Nebraska, USA.</title>
        <authorList>
            <person name="Schachtman D."/>
        </authorList>
    </citation>
    <scope>NUCLEOTIDE SEQUENCE</scope>
    <source>
        <strain evidence="1">2697</strain>
    </source>
</reference>